<name>A4WIB5_PYRAR</name>
<dbReference type="EMBL" id="CP000660">
    <property type="protein sequence ID" value="ABP50132.1"/>
    <property type="molecule type" value="Genomic_DNA"/>
</dbReference>
<sequence length="57" mass="6261">MESALKLTPEEVLSTGGGSYEILNWVVVWGVMRGKPAAVLDYVPSYNIGSAWAYWTP</sequence>
<organism evidence="1 2">
    <name type="scientific">Pyrobaculum arsenaticum (strain DSM 13514 / JCM 11321 / PZ6)</name>
    <dbReference type="NCBI Taxonomy" id="340102"/>
    <lineage>
        <taxon>Archaea</taxon>
        <taxon>Thermoproteota</taxon>
        <taxon>Thermoprotei</taxon>
        <taxon>Thermoproteales</taxon>
        <taxon>Thermoproteaceae</taxon>
        <taxon>Pyrobaculum</taxon>
    </lineage>
</organism>
<protein>
    <submittedName>
        <fullName evidence="1">Uncharacterized protein</fullName>
    </submittedName>
</protein>
<dbReference type="HOGENOM" id="CLU_2985820_0_0_2"/>
<accession>A4WIB5</accession>
<gene>
    <name evidence="1" type="ordered locus">Pars_0537</name>
</gene>
<dbReference type="KEGG" id="pas:Pars_0537"/>
<evidence type="ECO:0000313" key="2">
    <source>
        <dbReference type="Proteomes" id="UP000001567"/>
    </source>
</evidence>
<dbReference type="GeneID" id="71067927"/>
<evidence type="ECO:0000313" key="1">
    <source>
        <dbReference type="EMBL" id="ABP50132.1"/>
    </source>
</evidence>
<reference evidence="1 2" key="1">
    <citation type="submission" date="2007-04" db="EMBL/GenBank/DDBJ databases">
        <title>Complete sequence of Pyrobaculum arsenaticum DSM 13514.</title>
        <authorList>
            <consortium name="US DOE Joint Genome Institute"/>
            <person name="Copeland A."/>
            <person name="Lucas S."/>
            <person name="Lapidus A."/>
            <person name="Barry K."/>
            <person name="Glavina del Rio T."/>
            <person name="Dalin E."/>
            <person name="Tice H."/>
            <person name="Pitluck S."/>
            <person name="Chain P."/>
            <person name="Malfatti S."/>
            <person name="Shin M."/>
            <person name="Vergez L."/>
            <person name="Schmutz J."/>
            <person name="Larimer F."/>
            <person name="Land M."/>
            <person name="Hauser L."/>
            <person name="Kyrpides N."/>
            <person name="Mikhailova N."/>
            <person name="Cozen A.E."/>
            <person name="Fitz-Gibbon S.T."/>
            <person name="House C.H."/>
            <person name="Saltikov C."/>
            <person name="Lowe T.M."/>
            <person name="Richardson P."/>
        </authorList>
    </citation>
    <scope>NUCLEOTIDE SEQUENCE [LARGE SCALE GENOMIC DNA]</scope>
    <source>
        <strain evidence="2">ATCC 700994 / DSM 13514 / JCM 11321 / PZ6</strain>
    </source>
</reference>
<dbReference type="Proteomes" id="UP000001567">
    <property type="component" value="Chromosome"/>
</dbReference>
<dbReference type="RefSeq" id="WP_011900039.1">
    <property type="nucleotide sequence ID" value="NC_009376.1"/>
</dbReference>
<proteinExistence type="predicted"/>
<dbReference type="AlphaFoldDB" id="A4WIB5"/>
<dbReference type="SUPFAM" id="SSF53213">
    <property type="entry name" value="LigB-like"/>
    <property type="match status" value="1"/>
</dbReference>
<dbReference type="STRING" id="340102.Pars_0537"/>
<dbReference type="Gene3D" id="3.40.830.10">
    <property type="entry name" value="LigB-like"/>
    <property type="match status" value="1"/>
</dbReference>